<dbReference type="InterPro" id="IPR001584">
    <property type="entry name" value="Integrase_cat-core"/>
</dbReference>
<dbReference type="Pfam" id="PF25597">
    <property type="entry name" value="SH3_retrovirus"/>
    <property type="match status" value="1"/>
</dbReference>
<feature type="region of interest" description="Disordered" evidence="7">
    <location>
        <begin position="355"/>
        <end position="377"/>
    </location>
</feature>
<feature type="coiled-coil region" evidence="6">
    <location>
        <begin position="496"/>
        <end position="523"/>
    </location>
</feature>
<sequence>MEAGGKDRPPMLAPGNYVQWKSRIKRYIDTKPNHELIYYFLKNPLYKYTWADKAVLVTEGSSETTTERYMENYKNVSQDIRDQLNAEAEAVQIILTWIDNDIYSTVDACPNTCGMWFVTLVKQSQELKTVSYHKLYDILKQHQNEVNEIRAERLARTSNPLVLVAQQQPVYHPQNHPTHYTQNSSTRSQQAATINKGKAIVNSPPPICDQEPAMVAKDDEIAHQDNSLRINKGTGYDNQRIGNVAGARETVGTTIVQKSRIQCYNCKEFGHVARKCQKPKRAKDAAYHKEKMLLCKEEEAGFQLSAEKADWRDDTDDEPKDQELEAHYIEHPEQSKSVNDTYPIEQDEHNVIIDSLDTSYDREQIDRNDDDDDDDDLANERDLLASLIEKLKCEIDDSKNRNKFLETSNKVLVDKLKGEIEDFKKKYKNLESLNNHFKETNNELSKTNELMYKDLKKFQAKLDRYNDVKYASKMEIDCAKAKGDLLSYKMEFENSSNVYTQKINELNQTISDMKKELFAHQETISILSQQKEAQLKFYKTPPKSDEVIHLEKEIRSKLSDLIKPFDYEKLNNLYDLFIPQREKSSAQSYFSKRINADLEKFHLCLKEEMVADLRYFNSLELEVDSLKSQLETQKTQFLNEIDRLSREHYYADHMNAILGVYTELDKVANLQCDYLETLEKCECLEKEPSKSKMMSKSFKALQKHAINLELDLQQYLKAQLQDKGIAISELKKLIEKLKGKSVETKFEKSSIIRQPNAFKSQRPSILGKPTIFSDSLERKDCSKSNLNAKTSNVNFACVTCGKYVLNDKHDMCVLKSLNGVNSRTKMPMVVPISTREPKRIVNQSVAKPLRKTVASESTNQKPRHTTRKLYELVSKLIKIILFIFDSGCSKHMTRNLKLLTNFVEKFLGTVKFRNDQIATILGYGDLGQGAVTIKRVYYVEGLNHNLFSVAWLWHRRLSHLNIDTINFLSKNDIVIGLPKLKFVKDHLFSSCELGKAKRKSFQTKTTPSSKRRLQFLHMDLCGPMRVESINGKKYVLVIVDNYSRYTWTHFLRSKDETHEVLIDFLRLVQRGLHAQVRIVRTDKGTEFLNKTLHAYFSSEGINHQMFVARTPKQNGVVERWNRALVEAARTMLSAAKVPLFFWAEAIATSCFTQNRSLIIPRHEKTLYHIIDDRKPSIRFFHIFGTLCYIVRDGENLDKMKEKGDACIFVGYSTQSRAYRVFNKRTRVIVETIHVNFYELPYMASDHVTGTVTTSNELDLLFSPMFDELLNGSTQVVSKSSAETTTDAPNQCQQQLTTSLNIQTTPEPTCQAPTQAPTVTSTENINQAEMITENAHVEDDEFINIFCTPIQDRWETSSRHVDSSNMHTFYQRHPSEHRWTGSGKKRDEENTVIQNKSRRVAKGYAQKEGVDFEDSFSPVARLEAVRLFIAYAAHKSFTVYQMDIKTSFLYGPLKEEVYVNQPDGFVDPYHPDKVYRLNKFEMSMMGELKFFLGIQIHQSPHGIFINQAKYAQEILIKHGMTSCDSVGTLMATKHLDADLSRTPVDQMKYQSMVGALMYLIASRPDIVHATCYCARYQAKPTQKHLTAVKWIFWYLKDTINMGLLYLKDTSFELTAFSDSDHAGCLDSYKSTSGGIQFLGGDKLVSWSSKKQDCTSMSSAEAEYHFIKEKVEKDIIELFFVGTEYQLADLFTKALSEDRFKYLVRRLGMRYLTLEELEVLANESA</sequence>
<organism evidence="10">
    <name type="scientific">Tanacetum cinerariifolium</name>
    <name type="common">Dalmatian daisy</name>
    <name type="synonym">Chrysanthemum cinerariifolium</name>
    <dbReference type="NCBI Taxonomy" id="118510"/>
    <lineage>
        <taxon>Eukaryota</taxon>
        <taxon>Viridiplantae</taxon>
        <taxon>Streptophyta</taxon>
        <taxon>Embryophyta</taxon>
        <taxon>Tracheophyta</taxon>
        <taxon>Spermatophyta</taxon>
        <taxon>Magnoliopsida</taxon>
        <taxon>eudicotyledons</taxon>
        <taxon>Gunneridae</taxon>
        <taxon>Pentapetalae</taxon>
        <taxon>asterids</taxon>
        <taxon>campanulids</taxon>
        <taxon>Asterales</taxon>
        <taxon>Asteraceae</taxon>
        <taxon>Asteroideae</taxon>
        <taxon>Anthemideae</taxon>
        <taxon>Anthemidinae</taxon>
        <taxon>Tanacetum</taxon>
    </lineage>
</organism>
<dbReference type="SUPFAM" id="SSF57756">
    <property type="entry name" value="Retrovirus zinc finger-like domains"/>
    <property type="match status" value="1"/>
</dbReference>
<name>A0A6L2NUY3_TANCI</name>
<dbReference type="InterPro" id="IPR039537">
    <property type="entry name" value="Retrotran_Ty1/copia-like"/>
</dbReference>
<feature type="coiled-coil region" evidence="6">
    <location>
        <begin position="616"/>
        <end position="687"/>
    </location>
</feature>
<feature type="coiled-coil region" evidence="6">
    <location>
        <begin position="381"/>
        <end position="450"/>
    </location>
</feature>
<evidence type="ECO:0000256" key="1">
    <source>
        <dbReference type="ARBA" id="ARBA00022670"/>
    </source>
</evidence>
<dbReference type="EMBL" id="BKCJ010010086">
    <property type="protein sequence ID" value="GEU90000.1"/>
    <property type="molecule type" value="Genomic_DNA"/>
</dbReference>
<dbReference type="SUPFAM" id="SSF56672">
    <property type="entry name" value="DNA/RNA polymerases"/>
    <property type="match status" value="1"/>
</dbReference>
<comment type="caution">
    <text evidence="10">The sequence shown here is derived from an EMBL/GenBank/DDBJ whole genome shotgun (WGS) entry which is preliminary data.</text>
</comment>
<dbReference type="Gene3D" id="3.30.420.10">
    <property type="entry name" value="Ribonuclease H-like superfamily/Ribonuclease H"/>
    <property type="match status" value="1"/>
</dbReference>
<keyword evidence="4" id="KW-0378">Hydrolase</keyword>
<dbReference type="InterPro" id="IPR043502">
    <property type="entry name" value="DNA/RNA_pol_sf"/>
</dbReference>
<feature type="domain" description="Integrase catalytic" evidence="9">
    <location>
        <begin position="1003"/>
        <end position="1183"/>
    </location>
</feature>
<keyword evidence="5" id="KW-0862">Zinc</keyword>
<dbReference type="PANTHER" id="PTHR42648:SF18">
    <property type="entry name" value="RETROTRANSPOSON, UNCLASSIFIED-LIKE PROTEIN"/>
    <property type="match status" value="1"/>
</dbReference>
<feature type="domain" description="CCHC-type" evidence="8">
    <location>
        <begin position="263"/>
        <end position="278"/>
    </location>
</feature>
<evidence type="ECO:0000256" key="7">
    <source>
        <dbReference type="SAM" id="MobiDB-lite"/>
    </source>
</evidence>
<evidence type="ECO:0000256" key="2">
    <source>
        <dbReference type="ARBA" id="ARBA00022723"/>
    </source>
</evidence>
<dbReference type="GO" id="GO:0003676">
    <property type="term" value="F:nucleic acid binding"/>
    <property type="evidence" value="ECO:0007669"/>
    <property type="project" value="InterPro"/>
</dbReference>
<feature type="compositionally biased region" description="Acidic residues" evidence="7">
    <location>
        <begin position="368"/>
        <end position="377"/>
    </location>
</feature>
<keyword evidence="5" id="KW-0863">Zinc-finger</keyword>
<dbReference type="InterPro" id="IPR036397">
    <property type="entry name" value="RNaseH_sf"/>
</dbReference>
<dbReference type="InterPro" id="IPR012337">
    <property type="entry name" value="RNaseH-like_sf"/>
</dbReference>
<dbReference type="Gene3D" id="4.10.60.10">
    <property type="entry name" value="Zinc finger, CCHC-type"/>
    <property type="match status" value="1"/>
</dbReference>
<dbReference type="GO" id="GO:0015074">
    <property type="term" value="P:DNA integration"/>
    <property type="evidence" value="ECO:0007669"/>
    <property type="project" value="InterPro"/>
</dbReference>
<dbReference type="InterPro" id="IPR057670">
    <property type="entry name" value="SH3_retrovirus"/>
</dbReference>
<dbReference type="SMART" id="SM00343">
    <property type="entry name" value="ZnF_C2HC"/>
    <property type="match status" value="1"/>
</dbReference>
<proteinExistence type="predicted"/>
<keyword evidence="1" id="KW-0645">Protease</keyword>
<dbReference type="Pfam" id="PF00098">
    <property type="entry name" value="zf-CCHC"/>
    <property type="match status" value="1"/>
</dbReference>
<dbReference type="InterPro" id="IPR054722">
    <property type="entry name" value="PolX-like_BBD"/>
</dbReference>
<dbReference type="PANTHER" id="PTHR42648">
    <property type="entry name" value="TRANSPOSASE, PUTATIVE-RELATED"/>
    <property type="match status" value="1"/>
</dbReference>
<dbReference type="InterPro" id="IPR013103">
    <property type="entry name" value="RVT_2"/>
</dbReference>
<dbReference type="Pfam" id="PF22936">
    <property type="entry name" value="Pol_BBD"/>
    <property type="match status" value="1"/>
</dbReference>
<evidence type="ECO:0000259" key="9">
    <source>
        <dbReference type="PROSITE" id="PS50994"/>
    </source>
</evidence>
<accession>A0A6L2NUY3</accession>
<dbReference type="PROSITE" id="PS50158">
    <property type="entry name" value="ZF_CCHC"/>
    <property type="match status" value="1"/>
</dbReference>
<dbReference type="Pfam" id="PF00665">
    <property type="entry name" value="rve"/>
    <property type="match status" value="1"/>
</dbReference>
<dbReference type="GO" id="GO:0006508">
    <property type="term" value="P:proteolysis"/>
    <property type="evidence" value="ECO:0007669"/>
    <property type="project" value="UniProtKB-KW"/>
</dbReference>
<evidence type="ECO:0000313" key="10">
    <source>
        <dbReference type="EMBL" id="GEU90000.1"/>
    </source>
</evidence>
<protein>
    <recommendedName>
        <fullName evidence="11">Retrovirus-related Pol polyprotein from transposon TNT 1-94</fullName>
    </recommendedName>
</protein>
<evidence type="ECO:0000259" key="8">
    <source>
        <dbReference type="PROSITE" id="PS50158"/>
    </source>
</evidence>
<evidence type="ECO:0000256" key="3">
    <source>
        <dbReference type="ARBA" id="ARBA00022750"/>
    </source>
</evidence>
<dbReference type="GO" id="GO:0004190">
    <property type="term" value="F:aspartic-type endopeptidase activity"/>
    <property type="evidence" value="ECO:0007669"/>
    <property type="project" value="UniProtKB-KW"/>
</dbReference>
<gene>
    <name evidence="10" type="ORF">Tci_061978</name>
</gene>
<reference evidence="10" key="1">
    <citation type="journal article" date="2019" name="Sci. Rep.">
        <title>Draft genome of Tanacetum cinerariifolium, the natural source of mosquito coil.</title>
        <authorList>
            <person name="Yamashiro T."/>
            <person name="Shiraishi A."/>
            <person name="Satake H."/>
            <person name="Nakayama K."/>
        </authorList>
    </citation>
    <scope>NUCLEOTIDE SEQUENCE</scope>
</reference>
<dbReference type="CDD" id="cd09272">
    <property type="entry name" value="RNase_HI_RT_Ty1"/>
    <property type="match status" value="1"/>
</dbReference>
<evidence type="ECO:0000256" key="4">
    <source>
        <dbReference type="ARBA" id="ARBA00022801"/>
    </source>
</evidence>
<keyword evidence="3" id="KW-0064">Aspartyl protease</keyword>
<keyword evidence="6" id="KW-0175">Coiled coil</keyword>
<dbReference type="GO" id="GO:0008270">
    <property type="term" value="F:zinc ion binding"/>
    <property type="evidence" value="ECO:0007669"/>
    <property type="project" value="UniProtKB-KW"/>
</dbReference>
<dbReference type="SUPFAM" id="SSF53098">
    <property type="entry name" value="Ribonuclease H-like"/>
    <property type="match status" value="1"/>
</dbReference>
<dbReference type="InterPro" id="IPR001878">
    <property type="entry name" value="Znf_CCHC"/>
</dbReference>
<evidence type="ECO:0000256" key="6">
    <source>
        <dbReference type="SAM" id="Coils"/>
    </source>
</evidence>
<dbReference type="Pfam" id="PF07727">
    <property type="entry name" value="RVT_2"/>
    <property type="match status" value="1"/>
</dbReference>
<evidence type="ECO:0000256" key="5">
    <source>
        <dbReference type="PROSITE-ProRule" id="PRU00047"/>
    </source>
</evidence>
<dbReference type="InterPro" id="IPR036875">
    <property type="entry name" value="Znf_CCHC_sf"/>
</dbReference>
<dbReference type="PROSITE" id="PS50994">
    <property type="entry name" value="INTEGRASE"/>
    <property type="match status" value="1"/>
</dbReference>
<evidence type="ECO:0008006" key="11">
    <source>
        <dbReference type="Google" id="ProtNLM"/>
    </source>
</evidence>
<keyword evidence="2" id="KW-0479">Metal-binding</keyword>